<evidence type="ECO:0000256" key="2">
    <source>
        <dbReference type="SAM" id="MobiDB-lite"/>
    </source>
</evidence>
<feature type="non-terminal residue" evidence="4">
    <location>
        <position position="455"/>
    </location>
</feature>
<evidence type="ECO:0000259" key="3">
    <source>
        <dbReference type="Pfam" id="PF04195"/>
    </source>
</evidence>
<feature type="compositionally biased region" description="Polar residues" evidence="2">
    <location>
        <begin position="168"/>
        <end position="177"/>
    </location>
</feature>
<evidence type="ECO:0000313" key="4">
    <source>
        <dbReference type="EMBL" id="GEZ83824.1"/>
    </source>
</evidence>
<protein>
    <submittedName>
        <fullName evidence="4">Transposase (Putative), gypsy type</fullName>
    </submittedName>
</protein>
<dbReference type="PANTHER" id="PTHR31099">
    <property type="entry name" value="OS06G0165300 PROTEIN"/>
    <property type="match status" value="1"/>
</dbReference>
<name>A0A699ITQ0_TANCI</name>
<dbReference type="AlphaFoldDB" id="A0A699ITQ0"/>
<dbReference type="PANTHER" id="PTHR31099:SF49">
    <property type="entry name" value="MYOSIN HEAVY CHAIN-LIKE PROTEIN"/>
    <property type="match status" value="1"/>
</dbReference>
<dbReference type="EMBL" id="BKCJ010330466">
    <property type="protein sequence ID" value="GEZ83824.1"/>
    <property type="molecule type" value="Genomic_DNA"/>
</dbReference>
<sequence length="455" mass="49967">MPTGKIGVYTRFFEYANFRLLLSTFLVNMLKHYRIHISQLSIIGAAKVSHFEIMCRVHGFEPTVGLFRCFYVNSKNKGWMSFRMSRNYTLDENTYPQFLRDNDEEIDLFSFIRTADPTKVGIGELEASADKLFDEGGSGRQKKWKTATVDAGEPSYPVKRLRDDHETPSGTSVGGKSQSAIQRLLVGAVRNVEVRGEAIPTLPFVTSSVSATLEREGEGHTDFVTGPNLQAISGPQRFIISSDSSHHSSDNIVEAEVDSFARPSVPVITAATTITPTDGPATVVKEKIVKPSLFFADSTSAGTDPATGGFANLSGSDFLIGGISTVISPDTDLQKVYVPQWSVTNGSRLDDGRVCREIVDEFAPPSFLHQFAEAEATEAIRLRAEASNLEMAEKSLRDEVNALNERNSILEKDRNALDVKVTDLEAIVVSKERELTNSTAQLTSIKSQNDNLADQ</sequence>
<feature type="coiled-coil region" evidence="1">
    <location>
        <begin position="379"/>
        <end position="420"/>
    </location>
</feature>
<gene>
    <name evidence="4" type="ORF">Tci_555797</name>
</gene>
<organism evidence="4">
    <name type="scientific">Tanacetum cinerariifolium</name>
    <name type="common">Dalmatian daisy</name>
    <name type="synonym">Chrysanthemum cinerariifolium</name>
    <dbReference type="NCBI Taxonomy" id="118510"/>
    <lineage>
        <taxon>Eukaryota</taxon>
        <taxon>Viridiplantae</taxon>
        <taxon>Streptophyta</taxon>
        <taxon>Embryophyta</taxon>
        <taxon>Tracheophyta</taxon>
        <taxon>Spermatophyta</taxon>
        <taxon>Magnoliopsida</taxon>
        <taxon>eudicotyledons</taxon>
        <taxon>Gunneridae</taxon>
        <taxon>Pentapetalae</taxon>
        <taxon>asterids</taxon>
        <taxon>campanulids</taxon>
        <taxon>Asterales</taxon>
        <taxon>Asteraceae</taxon>
        <taxon>Asteroideae</taxon>
        <taxon>Anthemideae</taxon>
        <taxon>Anthemidinae</taxon>
        <taxon>Tanacetum</taxon>
    </lineage>
</organism>
<feature type="region of interest" description="Disordered" evidence="2">
    <location>
        <begin position="148"/>
        <end position="177"/>
    </location>
</feature>
<reference evidence="4" key="1">
    <citation type="journal article" date="2019" name="Sci. Rep.">
        <title>Draft genome of Tanacetum cinerariifolium, the natural source of mosquito coil.</title>
        <authorList>
            <person name="Yamashiro T."/>
            <person name="Shiraishi A."/>
            <person name="Satake H."/>
            <person name="Nakayama K."/>
        </authorList>
    </citation>
    <scope>NUCLEOTIDE SEQUENCE</scope>
</reference>
<comment type="caution">
    <text evidence="4">The sequence shown here is derived from an EMBL/GenBank/DDBJ whole genome shotgun (WGS) entry which is preliminary data.</text>
</comment>
<accession>A0A699ITQ0</accession>
<dbReference type="InterPro" id="IPR007321">
    <property type="entry name" value="Transposase_28"/>
</dbReference>
<evidence type="ECO:0000256" key="1">
    <source>
        <dbReference type="SAM" id="Coils"/>
    </source>
</evidence>
<dbReference type="Pfam" id="PF04195">
    <property type="entry name" value="Transposase_28"/>
    <property type="match status" value="1"/>
</dbReference>
<keyword evidence="1" id="KW-0175">Coiled coil</keyword>
<feature type="domain" description="Transposase (putative) gypsy type" evidence="3">
    <location>
        <begin position="16"/>
        <end position="72"/>
    </location>
</feature>
<proteinExistence type="predicted"/>